<comment type="caution">
    <text evidence="1">The sequence shown here is derived from an EMBL/GenBank/DDBJ whole genome shotgun (WGS) entry which is preliminary data.</text>
</comment>
<organism evidence="1 2">
    <name type="scientific">Caballeronia sordidicola</name>
    <name type="common">Burkholderia sordidicola</name>
    <dbReference type="NCBI Taxonomy" id="196367"/>
    <lineage>
        <taxon>Bacteria</taxon>
        <taxon>Pseudomonadati</taxon>
        <taxon>Pseudomonadota</taxon>
        <taxon>Betaproteobacteria</taxon>
        <taxon>Burkholderiales</taxon>
        <taxon>Burkholderiaceae</taxon>
        <taxon>Caballeronia</taxon>
    </lineage>
</organism>
<dbReference type="Proteomes" id="UP000195221">
    <property type="component" value="Unassembled WGS sequence"/>
</dbReference>
<evidence type="ECO:0000313" key="2">
    <source>
        <dbReference type="Proteomes" id="UP000195221"/>
    </source>
</evidence>
<evidence type="ECO:0000313" key="1">
    <source>
        <dbReference type="EMBL" id="OTP68563.1"/>
    </source>
</evidence>
<proteinExistence type="predicted"/>
<name>A0A242MCU8_CABSO</name>
<accession>A0A242MCU8</accession>
<dbReference type="AlphaFoldDB" id="A0A242MCU8"/>
<protein>
    <submittedName>
        <fullName evidence="1">Uncharacterized protein</fullName>
    </submittedName>
</protein>
<gene>
    <name evidence="1" type="ORF">PAMC26577_32830</name>
</gene>
<reference evidence="1 2" key="1">
    <citation type="submission" date="2017-03" db="EMBL/GenBank/DDBJ databases">
        <title>Genome analysis of strain PAMC 26577.</title>
        <authorList>
            <person name="Oh H.-M."/>
            <person name="Yang J.-A."/>
        </authorList>
    </citation>
    <scope>NUCLEOTIDE SEQUENCE [LARGE SCALE GENOMIC DNA]</scope>
    <source>
        <strain evidence="1 2">PAMC 26577</strain>
    </source>
</reference>
<sequence>MKHCSFGEAPRLFIRRGVFYLRSACTRNGFCVDAYTQLGGHHEWKHFGSGRRRWCGSWEGPWNRRIGAERFLG</sequence>
<dbReference type="EMBL" id="NBTZ01000131">
    <property type="protein sequence ID" value="OTP68563.1"/>
    <property type="molecule type" value="Genomic_DNA"/>
</dbReference>